<dbReference type="EMBL" id="JAHWYN010000002">
    <property type="protein sequence ID" value="MBW4359513.1"/>
    <property type="molecule type" value="Genomic_DNA"/>
</dbReference>
<feature type="chain" id="PRO_5045206725" description="Acid shock protein" evidence="2">
    <location>
        <begin position="21"/>
        <end position="63"/>
    </location>
</feature>
<organism evidence="3 4">
    <name type="scientific">Flavobacterium taihuense</name>
    <dbReference type="NCBI Taxonomy" id="2857508"/>
    <lineage>
        <taxon>Bacteria</taxon>
        <taxon>Pseudomonadati</taxon>
        <taxon>Bacteroidota</taxon>
        <taxon>Flavobacteriia</taxon>
        <taxon>Flavobacteriales</taxon>
        <taxon>Flavobacteriaceae</taxon>
        <taxon>Flavobacterium</taxon>
    </lineage>
</organism>
<evidence type="ECO:0000256" key="2">
    <source>
        <dbReference type="SAM" id="SignalP"/>
    </source>
</evidence>
<protein>
    <recommendedName>
        <fullName evidence="5">Acid shock protein</fullName>
    </recommendedName>
</protein>
<dbReference type="Proteomes" id="UP000812031">
    <property type="component" value="Unassembled WGS sequence"/>
</dbReference>
<name>A0ABS6XS59_9FLAO</name>
<gene>
    <name evidence="3" type="ORF">KZH69_03340</name>
</gene>
<evidence type="ECO:0008006" key="5">
    <source>
        <dbReference type="Google" id="ProtNLM"/>
    </source>
</evidence>
<accession>A0ABS6XS59</accession>
<proteinExistence type="predicted"/>
<comment type="caution">
    <text evidence="3">The sequence shown here is derived from an EMBL/GenBank/DDBJ whole genome shotgun (WGS) entry which is preliminary data.</text>
</comment>
<sequence>MKKLLMLIALLFGTTVMVNAKTVPVKSATVKEVKMTKHPKHKKAKKEQKEAAPTGASTSKTKK</sequence>
<dbReference type="RefSeq" id="WP_219316040.1">
    <property type="nucleotide sequence ID" value="NZ_JAHWYN010000002.1"/>
</dbReference>
<keyword evidence="2" id="KW-0732">Signal</keyword>
<keyword evidence="4" id="KW-1185">Reference proteome</keyword>
<evidence type="ECO:0000313" key="3">
    <source>
        <dbReference type="EMBL" id="MBW4359513.1"/>
    </source>
</evidence>
<evidence type="ECO:0000256" key="1">
    <source>
        <dbReference type="SAM" id="MobiDB-lite"/>
    </source>
</evidence>
<reference evidence="3 4" key="1">
    <citation type="submission" date="2021-07" db="EMBL/GenBank/DDBJ databases">
        <title>Flavobacterium sp. nov. isolated from sediment on the Taihu Lake.</title>
        <authorList>
            <person name="Qu J.-H."/>
        </authorList>
    </citation>
    <scope>NUCLEOTIDE SEQUENCE [LARGE SCALE GENOMIC DNA]</scope>
    <source>
        <strain evidence="3 4">NAS39</strain>
    </source>
</reference>
<feature type="signal peptide" evidence="2">
    <location>
        <begin position="1"/>
        <end position="20"/>
    </location>
</feature>
<feature type="region of interest" description="Disordered" evidence="1">
    <location>
        <begin position="33"/>
        <end position="63"/>
    </location>
</feature>
<feature type="compositionally biased region" description="Basic residues" evidence="1">
    <location>
        <begin position="36"/>
        <end position="46"/>
    </location>
</feature>
<evidence type="ECO:0000313" key="4">
    <source>
        <dbReference type="Proteomes" id="UP000812031"/>
    </source>
</evidence>